<proteinExistence type="predicted"/>
<organism evidence="2 3">
    <name type="scientific">Saccharospirillum salsuginis</name>
    <dbReference type="NCBI Taxonomy" id="418750"/>
    <lineage>
        <taxon>Bacteria</taxon>
        <taxon>Pseudomonadati</taxon>
        <taxon>Pseudomonadota</taxon>
        <taxon>Gammaproteobacteria</taxon>
        <taxon>Oceanospirillales</taxon>
        <taxon>Saccharospirillaceae</taxon>
        <taxon>Saccharospirillum</taxon>
    </lineage>
</organism>
<gene>
    <name evidence="2" type="ORF">GCM10007392_13100</name>
</gene>
<dbReference type="EMBL" id="BMXR01000003">
    <property type="protein sequence ID" value="GGX47626.1"/>
    <property type="molecule type" value="Genomic_DNA"/>
</dbReference>
<keyword evidence="3" id="KW-1185">Reference proteome</keyword>
<accession>A0A918K4K9</accession>
<dbReference type="PROSITE" id="PS51186">
    <property type="entry name" value="GNAT"/>
    <property type="match status" value="1"/>
</dbReference>
<evidence type="ECO:0000259" key="1">
    <source>
        <dbReference type="PROSITE" id="PS51186"/>
    </source>
</evidence>
<dbReference type="AlphaFoldDB" id="A0A918K4K9"/>
<feature type="domain" description="N-acetyltransferase" evidence="1">
    <location>
        <begin position="9"/>
        <end position="176"/>
    </location>
</feature>
<dbReference type="InterPro" id="IPR051531">
    <property type="entry name" value="N-acetyltransferase"/>
</dbReference>
<reference evidence="2" key="2">
    <citation type="submission" date="2020-09" db="EMBL/GenBank/DDBJ databases">
        <authorList>
            <person name="Sun Q."/>
            <person name="Kim S."/>
        </authorList>
    </citation>
    <scope>NUCLEOTIDE SEQUENCE</scope>
    <source>
        <strain evidence="2">KCTC 22169</strain>
    </source>
</reference>
<dbReference type="Pfam" id="PF13302">
    <property type="entry name" value="Acetyltransf_3"/>
    <property type="match status" value="1"/>
</dbReference>
<dbReference type="RefSeq" id="WP_189607717.1">
    <property type="nucleotide sequence ID" value="NZ_BMXR01000003.1"/>
</dbReference>
<protein>
    <submittedName>
        <fullName evidence="2">N-acetyltransferase</fullName>
    </submittedName>
</protein>
<name>A0A918K4K9_9GAMM</name>
<dbReference type="GO" id="GO:0016747">
    <property type="term" value="F:acyltransferase activity, transferring groups other than amino-acyl groups"/>
    <property type="evidence" value="ECO:0007669"/>
    <property type="project" value="InterPro"/>
</dbReference>
<reference evidence="2" key="1">
    <citation type="journal article" date="2014" name="Int. J. Syst. Evol. Microbiol.">
        <title>Complete genome sequence of Corynebacterium casei LMG S-19264T (=DSM 44701T), isolated from a smear-ripened cheese.</title>
        <authorList>
            <consortium name="US DOE Joint Genome Institute (JGI-PGF)"/>
            <person name="Walter F."/>
            <person name="Albersmeier A."/>
            <person name="Kalinowski J."/>
            <person name="Ruckert C."/>
        </authorList>
    </citation>
    <scope>NUCLEOTIDE SEQUENCE</scope>
    <source>
        <strain evidence="2">KCTC 22169</strain>
    </source>
</reference>
<dbReference type="SUPFAM" id="SSF55729">
    <property type="entry name" value="Acyl-CoA N-acyltransferases (Nat)"/>
    <property type="match status" value="1"/>
</dbReference>
<dbReference type="InterPro" id="IPR000182">
    <property type="entry name" value="GNAT_dom"/>
</dbReference>
<dbReference type="Proteomes" id="UP000626148">
    <property type="component" value="Unassembled WGS sequence"/>
</dbReference>
<dbReference type="Gene3D" id="3.40.630.30">
    <property type="match status" value="1"/>
</dbReference>
<dbReference type="InterPro" id="IPR016181">
    <property type="entry name" value="Acyl_CoA_acyltransferase"/>
</dbReference>
<evidence type="ECO:0000313" key="3">
    <source>
        <dbReference type="Proteomes" id="UP000626148"/>
    </source>
</evidence>
<evidence type="ECO:0000313" key="2">
    <source>
        <dbReference type="EMBL" id="GGX47626.1"/>
    </source>
</evidence>
<comment type="caution">
    <text evidence="2">The sequence shown here is derived from an EMBL/GenBank/DDBJ whole genome shotgun (WGS) entry which is preliminary data.</text>
</comment>
<sequence length="183" mass="21381">MQSIETERCFITAYEPERDLDEHWAIYESPEMWQYLGWSEQPGYDEMKRLFKDRPPLWEAHTPGSGVFPIRMKDDNAFAGILLLKALPYSGGELSEHIEIGWHLARPYWGRGLATEAALAIRDYAFETLNLPYFYAIADPENTPSLKVMERIGMRFLERTDRFYDDMGVLYVLDRATWEAGRT</sequence>
<dbReference type="PANTHER" id="PTHR43792">
    <property type="entry name" value="GNAT FAMILY, PUTATIVE (AFU_ORTHOLOGUE AFUA_3G00765)-RELATED-RELATED"/>
    <property type="match status" value="1"/>
</dbReference>
<dbReference type="PANTHER" id="PTHR43792:SF1">
    <property type="entry name" value="N-ACETYLTRANSFERASE DOMAIN-CONTAINING PROTEIN"/>
    <property type="match status" value="1"/>
</dbReference>